<gene>
    <name evidence="2" type="ORF">UY98_C0033G0005</name>
</gene>
<evidence type="ECO:0000313" key="3">
    <source>
        <dbReference type="Proteomes" id="UP000034789"/>
    </source>
</evidence>
<reference evidence="2 3" key="1">
    <citation type="journal article" date="2015" name="Nature">
        <title>rRNA introns, odd ribosomes, and small enigmatic genomes across a large radiation of phyla.</title>
        <authorList>
            <person name="Brown C.T."/>
            <person name="Hug L.A."/>
            <person name="Thomas B.C."/>
            <person name="Sharon I."/>
            <person name="Castelle C.J."/>
            <person name="Singh A."/>
            <person name="Wilkins M.J."/>
            <person name="Williams K.H."/>
            <person name="Banfield J.F."/>
        </authorList>
    </citation>
    <scope>NUCLEOTIDE SEQUENCE [LARGE SCALE GENOMIC DNA]</scope>
</reference>
<proteinExistence type="predicted"/>
<keyword evidence="1" id="KW-1133">Transmembrane helix</keyword>
<protein>
    <submittedName>
        <fullName evidence="2">Uncharacterized protein</fullName>
    </submittedName>
</protein>
<feature type="transmembrane region" description="Helical" evidence="1">
    <location>
        <begin position="79"/>
        <end position="105"/>
    </location>
</feature>
<dbReference type="AlphaFoldDB" id="A0A0G2BJW7"/>
<evidence type="ECO:0000256" key="1">
    <source>
        <dbReference type="SAM" id="Phobius"/>
    </source>
</evidence>
<keyword evidence="1" id="KW-0472">Membrane</keyword>
<evidence type="ECO:0000313" key="2">
    <source>
        <dbReference type="EMBL" id="KKW46074.1"/>
    </source>
</evidence>
<accession>A0A0G2BJW7</accession>
<feature type="transmembrane region" description="Helical" evidence="1">
    <location>
        <begin position="117"/>
        <end position="137"/>
    </location>
</feature>
<organism evidence="2 3">
    <name type="scientific">Candidatus Kaiserbacteria bacterium GW2011_GWA2_58_9</name>
    <dbReference type="NCBI Taxonomy" id="1618672"/>
    <lineage>
        <taxon>Bacteria</taxon>
        <taxon>Candidatus Kaiseribacteriota</taxon>
    </lineage>
</organism>
<sequence>MTVYSLQNIPHKLHPLLTVNCYLYTVLMLSVFPEILFLSPLAATLLRLALAAVFARAAWVHAQRGDTASRTLAFAEVAVALALLLGAWTQPAALAGAIIAAVWIFQRAARATPVSSALLALAISLSLVLTGPGAFAFDLPL</sequence>
<dbReference type="Proteomes" id="UP000034789">
    <property type="component" value="Unassembled WGS sequence"/>
</dbReference>
<comment type="caution">
    <text evidence="2">The sequence shown here is derived from an EMBL/GenBank/DDBJ whole genome shotgun (WGS) entry which is preliminary data.</text>
</comment>
<dbReference type="EMBL" id="LCSD01000033">
    <property type="protein sequence ID" value="KKW46074.1"/>
    <property type="molecule type" value="Genomic_DNA"/>
</dbReference>
<keyword evidence="1" id="KW-0812">Transmembrane</keyword>
<name>A0A0G2BJW7_9BACT</name>